<name>A0A438I117_VITVI</name>
<organism evidence="1 2">
    <name type="scientific">Vitis vinifera</name>
    <name type="common">Grape</name>
    <dbReference type="NCBI Taxonomy" id="29760"/>
    <lineage>
        <taxon>Eukaryota</taxon>
        <taxon>Viridiplantae</taxon>
        <taxon>Streptophyta</taxon>
        <taxon>Embryophyta</taxon>
        <taxon>Tracheophyta</taxon>
        <taxon>Spermatophyta</taxon>
        <taxon>Magnoliopsida</taxon>
        <taxon>eudicotyledons</taxon>
        <taxon>Gunneridae</taxon>
        <taxon>Pentapetalae</taxon>
        <taxon>rosids</taxon>
        <taxon>Vitales</taxon>
        <taxon>Vitaceae</taxon>
        <taxon>Viteae</taxon>
        <taxon>Vitis</taxon>
    </lineage>
</organism>
<comment type="caution">
    <text evidence="1">The sequence shown here is derived from an EMBL/GenBank/DDBJ whole genome shotgun (WGS) entry which is preliminary data.</text>
</comment>
<dbReference type="AlphaFoldDB" id="A0A438I117"/>
<protein>
    <submittedName>
        <fullName evidence="1">Uncharacterized protein</fullName>
    </submittedName>
</protein>
<gene>
    <name evidence="1" type="ORF">CK203_045735</name>
</gene>
<sequence length="125" mass="15272">MRGQSCLMSELRTRHLMSEHQTRYLMFESRTRRLTSERWTRRLTSERRTRRLTLEHWTRRVTSEHRITRCQHPPKADHQLWVVKTTLSGMKGWRDANKRMINRCSLCSTKRSDSNKRMKSCRHKC</sequence>
<dbReference type="EMBL" id="QGNW01000155">
    <property type="protein sequence ID" value="RVW90409.1"/>
    <property type="molecule type" value="Genomic_DNA"/>
</dbReference>
<reference evidence="1 2" key="1">
    <citation type="journal article" date="2018" name="PLoS Genet.">
        <title>Population sequencing reveals clonal diversity and ancestral inbreeding in the grapevine cultivar Chardonnay.</title>
        <authorList>
            <person name="Roach M.J."/>
            <person name="Johnson D.L."/>
            <person name="Bohlmann J."/>
            <person name="van Vuuren H.J."/>
            <person name="Jones S.J."/>
            <person name="Pretorius I.S."/>
            <person name="Schmidt S.A."/>
            <person name="Borneman A.R."/>
        </authorList>
    </citation>
    <scope>NUCLEOTIDE SEQUENCE [LARGE SCALE GENOMIC DNA]</scope>
    <source>
        <strain evidence="2">cv. Chardonnay</strain>
        <tissue evidence="1">Leaf</tissue>
    </source>
</reference>
<accession>A0A438I117</accession>
<proteinExistence type="predicted"/>
<evidence type="ECO:0000313" key="2">
    <source>
        <dbReference type="Proteomes" id="UP000288805"/>
    </source>
</evidence>
<evidence type="ECO:0000313" key="1">
    <source>
        <dbReference type="EMBL" id="RVW90409.1"/>
    </source>
</evidence>
<dbReference type="Proteomes" id="UP000288805">
    <property type="component" value="Unassembled WGS sequence"/>
</dbReference>